<accession>A0ABV4NRS8</accession>
<protein>
    <submittedName>
        <fullName evidence="4">Acyltransferase family protein</fullName>
        <ecNumber evidence="4">2.3.1.-</ecNumber>
    </submittedName>
</protein>
<dbReference type="Pfam" id="PF01757">
    <property type="entry name" value="Acyl_transf_3"/>
    <property type="match status" value="1"/>
</dbReference>
<feature type="transmembrane region" description="Helical" evidence="1">
    <location>
        <begin position="330"/>
        <end position="351"/>
    </location>
</feature>
<feature type="transmembrane region" description="Helical" evidence="1">
    <location>
        <begin position="371"/>
        <end position="391"/>
    </location>
</feature>
<dbReference type="EMBL" id="JBGMEL010000019">
    <property type="protein sequence ID" value="MFA0792126.1"/>
    <property type="molecule type" value="Genomic_DNA"/>
</dbReference>
<feature type="domain" description="Acyltransferase 3" evidence="2">
    <location>
        <begin position="6"/>
        <end position="348"/>
    </location>
</feature>
<evidence type="ECO:0000313" key="5">
    <source>
        <dbReference type="Proteomes" id="UP001569414"/>
    </source>
</evidence>
<feature type="transmembrane region" description="Helical" evidence="1">
    <location>
        <begin position="305"/>
        <end position="324"/>
    </location>
</feature>
<keyword evidence="1" id="KW-1133">Transmembrane helix</keyword>
<dbReference type="Proteomes" id="UP001569414">
    <property type="component" value="Unassembled WGS sequence"/>
</dbReference>
<dbReference type="Pfam" id="PF19040">
    <property type="entry name" value="SGNH"/>
    <property type="match status" value="1"/>
</dbReference>
<feature type="transmembrane region" description="Helical" evidence="1">
    <location>
        <begin position="73"/>
        <end position="93"/>
    </location>
</feature>
<dbReference type="InterPro" id="IPR043968">
    <property type="entry name" value="SGNH"/>
</dbReference>
<keyword evidence="1" id="KW-0472">Membrane</keyword>
<dbReference type="InterPro" id="IPR050879">
    <property type="entry name" value="Acyltransferase_3"/>
</dbReference>
<feature type="transmembrane region" description="Helical" evidence="1">
    <location>
        <begin position="240"/>
        <end position="259"/>
    </location>
</feature>
<evidence type="ECO:0000256" key="1">
    <source>
        <dbReference type="SAM" id="Phobius"/>
    </source>
</evidence>
<reference evidence="4 5" key="1">
    <citation type="submission" date="2024-08" db="EMBL/GenBank/DDBJ databases">
        <authorList>
            <person name="Ishaq N."/>
        </authorList>
    </citation>
    <scope>NUCLEOTIDE SEQUENCE [LARGE SCALE GENOMIC DNA]</scope>
    <source>
        <strain evidence="4 5">JCM 30400</strain>
    </source>
</reference>
<organism evidence="4 5">
    <name type="scientific">Microbulbifer echini</name>
    <dbReference type="NCBI Taxonomy" id="1529067"/>
    <lineage>
        <taxon>Bacteria</taxon>
        <taxon>Pseudomonadati</taxon>
        <taxon>Pseudomonadota</taxon>
        <taxon>Gammaproteobacteria</taxon>
        <taxon>Cellvibrionales</taxon>
        <taxon>Microbulbiferaceae</taxon>
        <taxon>Microbulbifer</taxon>
    </lineage>
</organism>
<proteinExistence type="predicted"/>
<name>A0ABV4NRS8_9GAMM</name>
<dbReference type="PANTHER" id="PTHR23028:SF53">
    <property type="entry name" value="ACYL_TRANSF_3 DOMAIN-CONTAINING PROTEIN"/>
    <property type="match status" value="1"/>
</dbReference>
<dbReference type="InterPro" id="IPR002656">
    <property type="entry name" value="Acyl_transf_3_dom"/>
</dbReference>
<keyword evidence="1" id="KW-0812">Transmembrane</keyword>
<evidence type="ECO:0000259" key="3">
    <source>
        <dbReference type="Pfam" id="PF19040"/>
    </source>
</evidence>
<keyword evidence="4" id="KW-0012">Acyltransferase</keyword>
<dbReference type="EC" id="2.3.1.-" evidence="4"/>
<feature type="transmembrane region" description="Helical" evidence="1">
    <location>
        <begin position="265"/>
        <end position="284"/>
    </location>
</feature>
<feature type="transmembrane region" description="Helical" evidence="1">
    <location>
        <begin position="145"/>
        <end position="163"/>
    </location>
</feature>
<keyword evidence="4" id="KW-0808">Transferase</keyword>
<dbReference type="PANTHER" id="PTHR23028">
    <property type="entry name" value="ACETYLTRANSFERASE"/>
    <property type="match status" value="1"/>
</dbReference>
<feature type="domain" description="SGNH" evidence="3">
    <location>
        <begin position="433"/>
        <end position="642"/>
    </location>
</feature>
<keyword evidence="5" id="KW-1185">Reference proteome</keyword>
<feature type="transmembrane region" description="Helical" evidence="1">
    <location>
        <begin position="213"/>
        <end position="233"/>
    </location>
</feature>
<evidence type="ECO:0000313" key="4">
    <source>
        <dbReference type="EMBL" id="MFA0792126.1"/>
    </source>
</evidence>
<feature type="transmembrane region" description="Helical" evidence="1">
    <location>
        <begin position="170"/>
        <end position="193"/>
    </location>
</feature>
<dbReference type="RefSeq" id="WP_371844534.1">
    <property type="nucleotide sequence ID" value="NZ_JBGMEL010000019.1"/>
</dbReference>
<comment type="caution">
    <text evidence="4">The sequence shown here is derived from an EMBL/GenBank/DDBJ whole genome shotgun (WGS) entry which is preliminary data.</text>
</comment>
<gene>
    <name evidence="4" type="ORF">ACCI51_16380</name>
</gene>
<sequence>MIEYRKDIDGLRALAVLGVVGAHLGFEQLKGGFVGVDVFFVISGYLITALLTKEFRLNQTVNFGSFFWRRIRRLVPAVLATVGLTVIAAFLLFSKEQFESTVWSSITAILSISNIYFWSSVGYFDADAISKPLLHTWSLGVEEQFYLFWPFVLIGLLKLNRLVLTKTAIFVLFSASFALNALFISGDLGAVVARQSKLLVNFNDGGTTAFYWFPFRIFEFMVGAGLVFIGPGIGRLRKSVADFLVLLGTSIIVLYMVLLSEDAVFPYYNALVVAAGTGLIIWAGKDSGIAGLVFGNHVARFFGRVSYSLYLVHWPIIVFFVSLGGDLTSLQSKLVLLALTILAGYLLYFTVENPMRNASYLTVKPLTYRAVMQRASLPACAALMAMLALVAKDYEDRIPVERKTLTNSEWRKFEREKYCTGEMPEFPKDIFTCQNDRNSSETIVVWGDSHALHTVAGISEIFPDTNIAIAYMPGCIPQSGFNGLVRDMKRKDLTESCIKKNRQFLNWASDAPKPVLTLITSAKRNTPKQIAEINHELTSYLSKSGHNVYILGDFIRPEMKLAQCRAVPDFFHTEEMLSRICGPKLKAVSKEVRYNLRLAELTPNYISVIDIQCPDDECIFTNNGKALHRDNHHLSPYGSITLFSDVRMLKKFMGLGRDVRGLISSQLIDSSSADIEPRG</sequence>
<feature type="transmembrane region" description="Helical" evidence="1">
    <location>
        <begin position="32"/>
        <end position="52"/>
    </location>
</feature>
<dbReference type="GO" id="GO:0016746">
    <property type="term" value="F:acyltransferase activity"/>
    <property type="evidence" value="ECO:0007669"/>
    <property type="project" value="UniProtKB-KW"/>
</dbReference>
<evidence type="ECO:0000259" key="2">
    <source>
        <dbReference type="Pfam" id="PF01757"/>
    </source>
</evidence>